<reference evidence="3" key="1">
    <citation type="submission" date="2022-10" db="EMBL/GenBank/DDBJ databases">
        <title>Rhodococcus sp.75.</title>
        <authorList>
            <person name="Sun M."/>
        </authorList>
    </citation>
    <scope>NUCLEOTIDE SEQUENCE</scope>
    <source>
        <strain evidence="3">75</strain>
    </source>
</reference>
<keyword evidence="4" id="KW-1185">Reference proteome</keyword>
<name>A0ABY6P3H0_9NOCA</name>
<comment type="similarity">
    <text evidence="1">Belongs to the 3-oxoacid CoA-transferase subunit B family.</text>
</comment>
<proteinExistence type="inferred from homology"/>
<dbReference type="PANTHER" id="PTHR13707:SF57">
    <property type="entry name" value="SUCCINYL-COA:3-KETOACID COENZYME A TRANSFERASE SUBUNIT B-RELATED"/>
    <property type="match status" value="1"/>
</dbReference>
<dbReference type="EMBL" id="CP110615">
    <property type="protein sequence ID" value="UZJ26044.1"/>
    <property type="molecule type" value="Genomic_DNA"/>
</dbReference>
<dbReference type="Gene3D" id="3.40.1080.10">
    <property type="entry name" value="Glutaconate Coenzyme A-transferase"/>
    <property type="match status" value="1"/>
</dbReference>
<dbReference type="SMART" id="SM00882">
    <property type="entry name" value="CoA_trans"/>
    <property type="match status" value="1"/>
</dbReference>
<keyword evidence="2" id="KW-0808">Transferase</keyword>
<accession>A0ABY6P3H0</accession>
<dbReference type="NCBIfam" id="TIGR02428">
    <property type="entry name" value="pcaJ_scoB_fam"/>
    <property type="match status" value="1"/>
</dbReference>
<evidence type="ECO:0000256" key="2">
    <source>
        <dbReference type="ARBA" id="ARBA00022679"/>
    </source>
</evidence>
<dbReference type="Proteomes" id="UP001164965">
    <property type="component" value="Chromosome"/>
</dbReference>
<dbReference type="PANTHER" id="PTHR13707">
    <property type="entry name" value="KETOACID-COENZYME A TRANSFERASE"/>
    <property type="match status" value="1"/>
</dbReference>
<evidence type="ECO:0000256" key="1">
    <source>
        <dbReference type="ARBA" id="ARBA00007047"/>
    </source>
</evidence>
<sequence length="222" mass="23300">MIQPLSATDVARRVAADIPDGSYVNLGIGMPTLVADVVGPDKEIIYHSENGILGMGPAPAPGEENPELINAGKQPVTLLPGGSFFHHTDAFMMMRGGHIDLTVLGAFQVSEHGDLANWITDVLTHPPAVGGAMDLSVGAKRVLVMTTHVTRDGRPKLLPQCSYPLTAAGVVDRVFTDLAVLDVTPAGFVVREMAPGLTADELQQLTAARLTFADDVGVLATS</sequence>
<dbReference type="Pfam" id="PF01144">
    <property type="entry name" value="CoA_trans"/>
    <property type="match status" value="1"/>
</dbReference>
<protein>
    <submittedName>
        <fullName evidence="3">3-oxoacid CoA-transferase subunit B</fullName>
    </submittedName>
</protein>
<dbReference type="InterPro" id="IPR037171">
    <property type="entry name" value="NagB/RpiA_transferase-like"/>
</dbReference>
<organism evidence="3 4">
    <name type="scientific">Rhodococcus antarcticus</name>
    <dbReference type="NCBI Taxonomy" id="2987751"/>
    <lineage>
        <taxon>Bacteria</taxon>
        <taxon>Bacillati</taxon>
        <taxon>Actinomycetota</taxon>
        <taxon>Actinomycetes</taxon>
        <taxon>Mycobacteriales</taxon>
        <taxon>Nocardiaceae</taxon>
        <taxon>Rhodococcus</taxon>
    </lineage>
</organism>
<dbReference type="SUPFAM" id="SSF100950">
    <property type="entry name" value="NagB/RpiA/CoA transferase-like"/>
    <property type="match status" value="1"/>
</dbReference>
<evidence type="ECO:0000313" key="4">
    <source>
        <dbReference type="Proteomes" id="UP001164965"/>
    </source>
</evidence>
<dbReference type="InterPro" id="IPR004165">
    <property type="entry name" value="CoA_trans_fam_I"/>
</dbReference>
<evidence type="ECO:0000313" key="3">
    <source>
        <dbReference type="EMBL" id="UZJ26044.1"/>
    </source>
</evidence>
<gene>
    <name evidence="3" type="ORF">RHODO2019_06325</name>
</gene>
<dbReference type="InterPro" id="IPR012791">
    <property type="entry name" value="3-oxoacid_CoA-transf_B"/>
</dbReference>